<dbReference type="AlphaFoldDB" id="A0AAD7VA20"/>
<evidence type="ECO:0000313" key="1">
    <source>
        <dbReference type="EMBL" id="KAJ8660677.1"/>
    </source>
</evidence>
<dbReference type="RefSeq" id="XP_058345590.1">
    <property type="nucleotide sequence ID" value="XM_058483792.1"/>
</dbReference>
<comment type="caution">
    <text evidence="1">The sequence shown here is derived from an EMBL/GenBank/DDBJ whole genome shotgun (WGS) entry which is preliminary data.</text>
</comment>
<reference evidence="1 2" key="1">
    <citation type="submission" date="2023-03" db="EMBL/GenBank/DDBJ databases">
        <title>Genome sequence of Lichtheimia ornata CBS 291.66.</title>
        <authorList>
            <person name="Mohabir J.T."/>
            <person name="Shea T.P."/>
            <person name="Kurbessoian T."/>
            <person name="Berby B."/>
            <person name="Fontaine J."/>
            <person name="Livny J."/>
            <person name="Gnirke A."/>
            <person name="Stajich J.E."/>
            <person name="Cuomo C.A."/>
        </authorList>
    </citation>
    <scope>NUCLEOTIDE SEQUENCE [LARGE SCALE GENOMIC DNA]</scope>
    <source>
        <strain evidence="1">CBS 291.66</strain>
    </source>
</reference>
<keyword evidence="2" id="KW-1185">Reference proteome</keyword>
<name>A0AAD7VA20_9FUNG</name>
<dbReference type="GeneID" id="83211138"/>
<proteinExistence type="predicted"/>
<accession>A0AAD7VA20</accession>
<organism evidence="1 2">
    <name type="scientific">Lichtheimia ornata</name>
    <dbReference type="NCBI Taxonomy" id="688661"/>
    <lineage>
        <taxon>Eukaryota</taxon>
        <taxon>Fungi</taxon>
        <taxon>Fungi incertae sedis</taxon>
        <taxon>Mucoromycota</taxon>
        <taxon>Mucoromycotina</taxon>
        <taxon>Mucoromycetes</taxon>
        <taxon>Mucorales</taxon>
        <taxon>Lichtheimiaceae</taxon>
        <taxon>Lichtheimia</taxon>
    </lineage>
</organism>
<protein>
    <submittedName>
        <fullName evidence="1">Uncharacterized protein</fullName>
    </submittedName>
</protein>
<sequence length="85" mass="9482">MYSFHVWNGLDGYQNYVSHCEEYIRKEFPIASPAEHEKNHIPVAECGQGPAYTAMSLSCHAIKANQQTAELAKLSGYKRCTGESS</sequence>
<gene>
    <name evidence="1" type="ORF">O0I10_003725</name>
</gene>
<dbReference type="EMBL" id="JARTCD010000012">
    <property type="protein sequence ID" value="KAJ8660677.1"/>
    <property type="molecule type" value="Genomic_DNA"/>
</dbReference>
<evidence type="ECO:0000313" key="2">
    <source>
        <dbReference type="Proteomes" id="UP001234581"/>
    </source>
</evidence>
<dbReference type="Proteomes" id="UP001234581">
    <property type="component" value="Unassembled WGS sequence"/>
</dbReference>